<dbReference type="Gene3D" id="3.90.950.10">
    <property type="match status" value="1"/>
</dbReference>
<dbReference type="Pfam" id="PF02545">
    <property type="entry name" value="Maf"/>
    <property type="match status" value="1"/>
</dbReference>
<accession>S4RYT7</accession>
<reference evidence="3" key="2">
    <citation type="submission" date="2025-09" db="UniProtKB">
        <authorList>
            <consortium name="Ensembl"/>
        </authorList>
    </citation>
    <scope>IDENTIFICATION</scope>
</reference>
<comment type="cofactor">
    <cofactor evidence="1">
        <name>a divalent metal cation</name>
        <dbReference type="ChEBI" id="CHEBI:60240"/>
    </cofactor>
</comment>
<evidence type="ECO:0000256" key="1">
    <source>
        <dbReference type="ARBA" id="ARBA00001968"/>
    </source>
</evidence>
<proteinExistence type="predicted"/>
<dbReference type="HOGENOM" id="CLU_040416_3_0_1"/>
<keyword evidence="2" id="KW-0378">Hydrolase</keyword>
<dbReference type="AlphaFoldDB" id="S4RYT7"/>
<dbReference type="STRING" id="7757.ENSPMAP00000010378"/>
<sequence length="128" mass="14182">IDGDILEKPADKPDAYRMLSRLSGREHSVFTGVALVECCVCEGKLQTSVVQFHEETRVKFAELSEELLWDYIDSGEPMDKAGGYGIQALGGMFVESIHGDFLNVVGLPLHHIFRKLGEHYIDEAATVS</sequence>
<dbReference type="GO" id="GO:0047429">
    <property type="term" value="F:nucleoside triphosphate diphosphatase activity"/>
    <property type="evidence" value="ECO:0007669"/>
    <property type="project" value="InterPro"/>
</dbReference>
<dbReference type="PANTHER" id="PTHR43213">
    <property type="entry name" value="BIFUNCTIONAL DTTP/UTP PYROPHOSPHATASE/METHYLTRANSFERASE PROTEIN-RELATED"/>
    <property type="match status" value="1"/>
</dbReference>
<name>S4RYT7_PETMA</name>
<dbReference type="SUPFAM" id="SSF52972">
    <property type="entry name" value="ITPase-like"/>
    <property type="match status" value="1"/>
</dbReference>
<dbReference type="InterPro" id="IPR003697">
    <property type="entry name" value="Maf-like"/>
</dbReference>
<evidence type="ECO:0000256" key="2">
    <source>
        <dbReference type="ARBA" id="ARBA00022801"/>
    </source>
</evidence>
<reference evidence="3" key="1">
    <citation type="submission" date="2025-08" db="UniProtKB">
        <authorList>
            <consortium name="Ensembl"/>
        </authorList>
    </citation>
    <scope>IDENTIFICATION</scope>
</reference>
<organism evidence="3">
    <name type="scientific">Petromyzon marinus</name>
    <name type="common">Sea lamprey</name>
    <dbReference type="NCBI Taxonomy" id="7757"/>
    <lineage>
        <taxon>Eukaryota</taxon>
        <taxon>Metazoa</taxon>
        <taxon>Chordata</taxon>
        <taxon>Craniata</taxon>
        <taxon>Vertebrata</taxon>
        <taxon>Cyclostomata</taxon>
        <taxon>Hyperoartia</taxon>
        <taxon>Petromyzontiformes</taxon>
        <taxon>Petromyzontidae</taxon>
        <taxon>Petromyzon</taxon>
    </lineage>
</organism>
<dbReference type="OMA" id="MFVESIH"/>
<dbReference type="InterPro" id="IPR029001">
    <property type="entry name" value="ITPase-like_fam"/>
</dbReference>
<dbReference type="Ensembl" id="ENSPMAT00000010424.1">
    <property type="protein sequence ID" value="ENSPMAP00000010378.1"/>
    <property type="gene ID" value="ENSPMAG00000009436.1"/>
</dbReference>
<dbReference type="PANTHER" id="PTHR43213:SF5">
    <property type="entry name" value="BIFUNCTIONAL DTTP_UTP PYROPHOSPHATASE_METHYLTRANSFERASE PROTEIN-RELATED"/>
    <property type="match status" value="1"/>
</dbReference>
<evidence type="ECO:0000313" key="3">
    <source>
        <dbReference type="Ensembl" id="ENSPMAP00000010378.1"/>
    </source>
</evidence>
<protein>
    <submittedName>
        <fullName evidence="3">Uncharacterized protein</fullName>
    </submittedName>
</protein>
<dbReference type="GeneTree" id="ENSGT00940000162413"/>